<name>A0ABS8R1K5_9PSED</name>
<dbReference type="InterPro" id="IPR006175">
    <property type="entry name" value="YjgF/YER057c/UK114"/>
</dbReference>
<keyword evidence="3" id="KW-1185">Reference proteome</keyword>
<dbReference type="Proteomes" id="UP001154922">
    <property type="component" value="Unassembled WGS sequence"/>
</dbReference>
<dbReference type="CDD" id="cd00448">
    <property type="entry name" value="YjgF_YER057c_UK114_family"/>
    <property type="match status" value="1"/>
</dbReference>
<dbReference type="Gene3D" id="3.30.1330.40">
    <property type="entry name" value="RutC-like"/>
    <property type="match status" value="1"/>
</dbReference>
<gene>
    <name evidence="2" type="ORF">LRQ20_26550</name>
</gene>
<dbReference type="PANTHER" id="PTHR11803">
    <property type="entry name" value="2-IMINOBUTANOATE/2-IMINOPROPANOATE DEAMINASE RIDA"/>
    <property type="match status" value="1"/>
</dbReference>
<dbReference type="InterPro" id="IPR035959">
    <property type="entry name" value="RutC-like_sf"/>
</dbReference>
<dbReference type="RefSeq" id="WP_231809699.1">
    <property type="nucleotide sequence ID" value="NZ_CP173614.1"/>
</dbReference>
<evidence type="ECO:0000256" key="1">
    <source>
        <dbReference type="ARBA" id="ARBA00010552"/>
    </source>
</evidence>
<reference evidence="2 3" key="1">
    <citation type="journal article" date="2022" name="Int. J. Syst. Evol. Microbiol.">
        <title>Pseudomonas petroselini sp. nov., a pathogen causing bacterial rot of parsley in Japan.</title>
        <authorList>
            <person name="Sawada H."/>
            <person name="Fujikawa T."/>
            <person name="Osada S."/>
            <person name="Satou M."/>
        </authorList>
    </citation>
    <scope>NUCLEOTIDE SEQUENCE [LARGE SCALE GENOMIC DNA]</scope>
    <source>
        <strain evidence="2 3">MAFF 311096</strain>
    </source>
</reference>
<protein>
    <submittedName>
        <fullName evidence="2">RidA family protein</fullName>
    </submittedName>
</protein>
<reference evidence="2 3" key="2">
    <citation type="journal article" date="2023" name="Plant Pathol.">
        <title>Dismantling and reorganizing Pseudomonas marginalis sensu#lato.</title>
        <authorList>
            <person name="Sawada H."/>
            <person name="Fujikawa T."/>
            <person name="Satou M."/>
        </authorList>
    </citation>
    <scope>NUCLEOTIDE SEQUENCE [LARGE SCALE GENOMIC DNA]</scope>
    <source>
        <strain evidence="2 3">MAFF 311096</strain>
    </source>
</reference>
<dbReference type="PANTHER" id="PTHR11803:SF58">
    <property type="entry name" value="PROTEIN HMF1-RELATED"/>
    <property type="match status" value="1"/>
</dbReference>
<organism evidence="2 3">
    <name type="scientific">Pseudomonas petroselini</name>
    <dbReference type="NCBI Taxonomy" id="2899822"/>
    <lineage>
        <taxon>Bacteria</taxon>
        <taxon>Pseudomonadati</taxon>
        <taxon>Pseudomonadota</taxon>
        <taxon>Gammaproteobacteria</taxon>
        <taxon>Pseudomonadales</taxon>
        <taxon>Pseudomonadaceae</taxon>
        <taxon>Pseudomonas</taxon>
    </lineage>
</organism>
<proteinExistence type="inferred from homology"/>
<dbReference type="SUPFAM" id="SSF55298">
    <property type="entry name" value="YjgF-like"/>
    <property type="match status" value="1"/>
</dbReference>
<evidence type="ECO:0000313" key="3">
    <source>
        <dbReference type="Proteomes" id="UP001154922"/>
    </source>
</evidence>
<dbReference type="Pfam" id="PF01042">
    <property type="entry name" value="Ribonuc_L-PSP"/>
    <property type="match status" value="1"/>
</dbReference>
<comment type="caution">
    <text evidence="2">The sequence shown here is derived from an EMBL/GenBank/DDBJ whole genome shotgun (WGS) entry which is preliminary data.</text>
</comment>
<evidence type="ECO:0000313" key="2">
    <source>
        <dbReference type="EMBL" id="MCD7041862.1"/>
    </source>
</evidence>
<comment type="similarity">
    <text evidence="1">Belongs to the RutC family.</text>
</comment>
<sequence length="122" mass="13279">MKIIACENIAPPKGHYSLAVRQGDLIFLSGIIPEIEEGGAQAFEFQVRSVFTKCEAILTASESDLQRVISCTAYIVGIENWELFNSVYAQLMGAHRPVRSVVPVPALHHGSSVELQVIASVL</sequence>
<dbReference type="EMBL" id="JAJOZI010000174">
    <property type="protein sequence ID" value="MCD7041862.1"/>
    <property type="molecule type" value="Genomic_DNA"/>
</dbReference>
<accession>A0ABS8R1K5</accession>